<evidence type="ECO:0000256" key="4">
    <source>
        <dbReference type="ARBA" id="ARBA00022982"/>
    </source>
</evidence>
<dbReference type="Proteomes" id="UP000243053">
    <property type="component" value="Unassembled WGS sequence"/>
</dbReference>
<proteinExistence type="predicted"/>
<protein>
    <recommendedName>
        <fullName evidence="7">Cytochrome c domain-containing protein</fullName>
    </recommendedName>
</protein>
<dbReference type="GO" id="GO:0020037">
    <property type="term" value="F:heme binding"/>
    <property type="evidence" value="ECO:0007669"/>
    <property type="project" value="InterPro"/>
</dbReference>
<keyword evidence="2 6" id="KW-0349">Heme</keyword>
<dbReference type="PANTHER" id="PTHR33751">
    <property type="entry name" value="CBB3-TYPE CYTOCHROME C OXIDASE SUBUNIT FIXP"/>
    <property type="match status" value="1"/>
</dbReference>
<keyword evidence="3 6" id="KW-0479">Metal-binding</keyword>
<keyword evidence="5 6" id="KW-0408">Iron</keyword>
<sequence>MKTVTNNKFNKISPIAFLTCFVMNQPVIANEQSNIDDLAKACITCHGQKGISTDTTFPNLAGQKQGYLNQEIKAFRDGKRDNPQMLPFVNSLSDDDITQLAHYFSQQKNDAKASETYNKKGENVRARCISCHGMKGITVTELWPNLAGQQAKYLQKQLHAFKSGKRQSPIMQVIAQELTDEQIEAVAEYYSQQAASQ</sequence>
<dbReference type="Gene3D" id="1.10.760.10">
    <property type="entry name" value="Cytochrome c-like domain"/>
    <property type="match status" value="2"/>
</dbReference>
<dbReference type="Pfam" id="PF13442">
    <property type="entry name" value="Cytochrome_CBB3"/>
    <property type="match status" value="1"/>
</dbReference>
<evidence type="ECO:0000256" key="1">
    <source>
        <dbReference type="ARBA" id="ARBA00022448"/>
    </source>
</evidence>
<dbReference type="GO" id="GO:0009055">
    <property type="term" value="F:electron transfer activity"/>
    <property type="evidence" value="ECO:0007669"/>
    <property type="project" value="InterPro"/>
</dbReference>
<feature type="domain" description="Cytochrome c" evidence="7">
    <location>
        <begin position="116"/>
        <end position="194"/>
    </location>
</feature>
<dbReference type="SUPFAM" id="SSF46626">
    <property type="entry name" value="Cytochrome c"/>
    <property type="match status" value="2"/>
</dbReference>
<evidence type="ECO:0000256" key="2">
    <source>
        <dbReference type="ARBA" id="ARBA00022617"/>
    </source>
</evidence>
<name>A0A1Y5ET69_COLPS</name>
<comment type="caution">
    <text evidence="8">The sequence shown here is derived from an EMBL/GenBank/DDBJ whole genome shotgun (WGS) entry which is preliminary data.</text>
</comment>
<accession>A0A1Y5ET69</accession>
<evidence type="ECO:0000256" key="3">
    <source>
        <dbReference type="ARBA" id="ARBA00022723"/>
    </source>
</evidence>
<evidence type="ECO:0000313" key="8">
    <source>
        <dbReference type="EMBL" id="OUR83807.1"/>
    </source>
</evidence>
<keyword evidence="1" id="KW-0813">Transport</keyword>
<dbReference type="InterPro" id="IPR050597">
    <property type="entry name" value="Cytochrome_c_Oxidase_Subunit"/>
</dbReference>
<dbReference type="PROSITE" id="PS51007">
    <property type="entry name" value="CYTC"/>
    <property type="match status" value="2"/>
</dbReference>
<feature type="domain" description="Cytochrome c" evidence="7">
    <location>
        <begin position="29"/>
        <end position="108"/>
    </location>
</feature>
<dbReference type="AlphaFoldDB" id="A0A1Y5ET69"/>
<evidence type="ECO:0000256" key="5">
    <source>
        <dbReference type="ARBA" id="ARBA00023004"/>
    </source>
</evidence>
<reference evidence="9" key="1">
    <citation type="journal article" date="2017" name="Proc. Natl. Acad. Sci. U.S.A.">
        <title>Simulation of Deepwater Horizon oil plume reveals substrate specialization within a complex community of hydrocarbon degraders.</title>
        <authorList>
            <person name="Hu P."/>
            <person name="Dubinsky E.A."/>
            <person name="Probst A.J."/>
            <person name="Wang J."/>
            <person name="Sieber C.M.K."/>
            <person name="Tom L.M."/>
            <person name="Gardinali P."/>
            <person name="Banfield J.F."/>
            <person name="Atlas R.M."/>
            <person name="Andersen G.L."/>
        </authorList>
    </citation>
    <scope>NUCLEOTIDE SEQUENCE [LARGE SCALE GENOMIC DNA]</scope>
</reference>
<dbReference type="InterPro" id="IPR036909">
    <property type="entry name" value="Cyt_c-like_dom_sf"/>
</dbReference>
<evidence type="ECO:0000313" key="9">
    <source>
        <dbReference type="Proteomes" id="UP000243053"/>
    </source>
</evidence>
<dbReference type="GO" id="GO:0046872">
    <property type="term" value="F:metal ion binding"/>
    <property type="evidence" value="ECO:0007669"/>
    <property type="project" value="UniProtKB-KW"/>
</dbReference>
<keyword evidence="4" id="KW-0249">Electron transport</keyword>
<dbReference type="EMBL" id="MAAF01000025">
    <property type="protein sequence ID" value="OUR83807.1"/>
    <property type="molecule type" value="Genomic_DNA"/>
</dbReference>
<evidence type="ECO:0000259" key="7">
    <source>
        <dbReference type="PROSITE" id="PS51007"/>
    </source>
</evidence>
<organism evidence="8 9">
    <name type="scientific">Colwellia psychrerythraea</name>
    <name type="common">Vibrio psychroerythus</name>
    <dbReference type="NCBI Taxonomy" id="28229"/>
    <lineage>
        <taxon>Bacteria</taxon>
        <taxon>Pseudomonadati</taxon>
        <taxon>Pseudomonadota</taxon>
        <taxon>Gammaproteobacteria</taxon>
        <taxon>Alteromonadales</taxon>
        <taxon>Colwelliaceae</taxon>
        <taxon>Colwellia</taxon>
    </lineage>
</organism>
<evidence type="ECO:0000256" key="6">
    <source>
        <dbReference type="PROSITE-ProRule" id="PRU00433"/>
    </source>
</evidence>
<gene>
    <name evidence="8" type="ORF">A9Q75_04075</name>
</gene>
<dbReference type="PANTHER" id="PTHR33751:SF9">
    <property type="entry name" value="CYTOCHROME C4"/>
    <property type="match status" value="1"/>
</dbReference>
<dbReference type="Pfam" id="PF00034">
    <property type="entry name" value="Cytochrom_C"/>
    <property type="match status" value="1"/>
</dbReference>
<dbReference type="InterPro" id="IPR009056">
    <property type="entry name" value="Cyt_c-like_dom"/>
</dbReference>